<dbReference type="Proteomes" id="UP000230154">
    <property type="component" value="Unassembled WGS sequence"/>
</dbReference>
<dbReference type="AlphaFoldDB" id="A0A2H0TQU0"/>
<name>A0A2H0TQU0_9BACT</name>
<protein>
    <submittedName>
        <fullName evidence="1">Uncharacterized protein</fullName>
    </submittedName>
</protein>
<comment type="caution">
    <text evidence="1">The sequence shown here is derived from an EMBL/GenBank/DDBJ whole genome shotgun (WGS) entry which is preliminary data.</text>
</comment>
<gene>
    <name evidence="1" type="ORF">COU35_01985</name>
</gene>
<evidence type="ECO:0000313" key="2">
    <source>
        <dbReference type="Proteomes" id="UP000230154"/>
    </source>
</evidence>
<evidence type="ECO:0000313" key="1">
    <source>
        <dbReference type="EMBL" id="PIR74515.1"/>
    </source>
</evidence>
<sequence length="103" mass="12015">MSDTKWQKLFSFLYASGIKKCRWKFLNDDHVYDWGVPSSEEIETDAYVGLKDRGGFQPVRFSDIEWIEIFVDTNVDSFVEQLDTLGKFEIASKDNAIQLFGYK</sequence>
<accession>A0A2H0TQU0</accession>
<proteinExistence type="predicted"/>
<dbReference type="EMBL" id="PFCB01000018">
    <property type="protein sequence ID" value="PIR74515.1"/>
    <property type="molecule type" value="Genomic_DNA"/>
</dbReference>
<organism evidence="1 2">
    <name type="scientific">Candidatus Magasanikbacteria bacterium CG10_big_fil_rev_8_21_14_0_10_47_10</name>
    <dbReference type="NCBI Taxonomy" id="1974652"/>
    <lineage>
        <taxon>Bacteria</taxon>
        <taxon>Candidatus Magasanikiibacteriota</taxon>
    </lineage>
</organism>
<reference evidence="2" key="1">
    <citation type="submission" date="2017-09" db="EMBL/GenBank/DDBJ databases">
        <title>Depth-based differentiation of microbial function through sediment-hosted aquifers and enrichment of novel symbionts in the deep terrestrial subsurface.</title>
        <authorList>
            <person name="Probst A.J."/>
            <person name="Ladd B."/>
            <person name="Jarett J.K."/>
            <person name="Geller-Mcgrath D.E."/>
            <person name="Sieber C.M.K."/>
            <person name="Emerson J.B."/>
            <person name="Anantharaman K."/>
            <person name="Thomas B.C."/>
            <person name="Malmstrom R."/>
            <person name="Stieglmeier M."/>
            <person name="Klingl A."/>
            <person name="Woyke T."/>
            <person name="Ryan C.M."/>
            <person name="Banfield J.F."/>
        </authorList>
    </citation>
    <scope>NUCLEOTIDE SEQUENCE [LARGE SCALE GENOMIC DNA]</scope>
</reference>